<dbReference type="PANTHER" id="PTHR11739:SF4">
    <property type="entry name" value="CITRATE SYNTHASE, PEROXISOMAL"/>
    <property type="match status" value="1"/>
</dbReference>
<comment type="similarity">
    <text evidence="2">Belongs to the citrate synthase family.</text>
</comment>
<dbReference type="EC" id="2.3.3.16" evidence="3"/>
<dbReference type="PRINTS" id="PR00143">
    <property type="entry name" value="CITRTSNTHASE"/>
</dbReference>
<evidence type="ECO:0000313" key="7">
    <source>
        <dbReference type="EMBL" id="VAX33601.1"/>
    </source>
</evidence>
<proteinExistence type="inferred from homology"/>
<dbReference type="UniPathway" id="UPA00223"/>
<dbReference type="InterPro" id="IPR002020">
    <property type="entry name" value="Citrate_synthase"/>
</dbReference>
<evidence type="ECO:0000256" key="1">
    <source>
        <dbReference type="ARBA" id="ARBA00005163"/>
    </source>
</evidence>
<dbReference type="Pfam" id="PF00285">
    <property type="entry name" value="Citrate_synt"/>
    <property type="match status" value="1"/>
</dbReference>
<reference evidence="7" key="1">
    <citation type="submission" date="2018-06" db="EMBL/GenBank/DDBJ databases">
        <authorList>
            <person name="Zhirakovskaya E."/>
        </authorList>
    </citation>
    <scope>NUCLEOTIDE SEQUENCE</scope>
</reference>
<comment type="catalytic activity">
    <reaction evidence="6">
        <text>oxaloacetate + acetyl-CoA + H2O = citrate + CoA + H(+)</text>
        <dbReference type="Rhea" id="RHEA:16845"/>
        <dbReference type="ChEBI" id="CHEBI:15377"/>
        <dbReference type="ChEBI" id="CHEBI:15378"/>
        <dbReference type="ChEBI" id="CHEBI:16452"/>
        <dbReference type="ChEBI" id="CHEBI:16947"/>
        <dbReference type="ChEBI" id="CHEBI:57287"/>
        <dbReference type="ChEBI" id="CHEBI:57288"/>
        <dbReference type="EC" id="2.3.3.16"/>
    </reaction>
</comment>
<protein>
    <recommendedName>
        <fullName evidence="3">citrate synthase (unknown stereospecificity)</fullName>
        <ecNumber evidence="3">2.3.3.16</ecNumber>
    </recommendedName>
</protein>
<dbReference type="InterPro" id="IPR011278">
    <property type="entry name" value="2-MeCitrate/Citrate_synth_II"/>
</dbReference>
<evidence type="ECO:0000256" key="6">
    <source>
        <dbReference type="ARBA" id="ARBA00049288"/>
    </source>
</evidence>
<dbReference type="PANTHER" id="PTHR11739">
    <property type="entry name" value="CITRATE SYNTHASE"/>
    <property type="match status" value="1"/>
</dbReference>
<keyword evidence="4" id="KW-0816">Tricarboxylic acid cycle</keyword>
<keyword evidence="5 7" id="KW-0808">Transferase</keyword>
<dbReference type="PIRSF" id="PIRSF001369">
    <property type="entry name" value="Citrate_synth"/>
    <property type="match status" value="1"/>
</dbReference>
<dbReference type="InterPro" id="IPR016142">
    <property type="entry name" value="Citrate_synth-like_lrg_a-sub"/>
</dbReference>
<dbReference type="EMBL" id="UOGF01000116">
    <property type="protein sequence ID" value="VAX33601.1"/>
    <property type="molecule type" value="Genomic_DNA"/>
</dbReference>
<sequence>MSDYSPGLAGVLAARSKVSYLDGSKGLLEYRGIPIETLAEKSTFIETAYLLLFGNLPTPKQLKKFDDDIRAHRRIKYRIIDLIKCLPESGHPMDALQAAVAALGMFYPAKNVQDPEIQYISAVRLIAKLPTIIAAYARLRRGDDHVQPRDDLTFSENFLYMLTEKVPNKIMSEIFDTCLILHAEHTMNASTFSGLVTASTLSDPYTVVSSAVGTLMGPLHGGANEKVLSMLSKLGSIDKVRPYIESKVKANEKIMGLGHRVYKVKDPRAIILQKLAKRLFKHLGTSPLYEIAVELEKVGEEFLAGKKVYANVDFYSGILYQKMGIETDFFTPIFAMSRVTGWLAHAFEQVKDNHIFRPREIYDGEHGRPYISISER</sequence>
<dbReference type="GO" id="GO:0036440">
    <property type="term" value="F:citrate synthase activity"/>
    <property type="evidence" value="ECO:0007669"/>
    <property type="project" value="UniProtKB-EC"/>
</dbReference>
<evidence type="ECO:0000256" key="4">
    <source>
        <dbReference type="ARBA" id="ARBA00022532"/>
    </source>
</evidence>
<dbReference type="NCBIfam" id="TIGR01800">
    <property type="entry name" value="cit_synth_II"/>
    <property type="match status" value="1"/>
</dbReference>
<keyword evidence="7" id="KW-0012">Acyltransferase</keyword>
<evidence type="ECO:0000256" key="5">
    <source>
        <dbReference type="ARBA" id="ARBA00022679"/>
    </source>
</evidence>
<dbReference type="NCBIfam" id="NF010639">
    <property type="entry name" value="PRK14036.1"/>
    <property type="match status" value="1"/>
</dbReference>
<dbReference type="InterPro" id="IPR024176">
    <property type="entry name" value="Citrate_synthase_bac-typ"/>
</dbReference>
<dbReference type="GO" id="GO:0005975">
    <property type="term" value="P:carbohydrate metabolic process"/>
    <property type="evidence" value="ECO:0007669"/>
    <property type="project" value="TreeGrafter"/>
</dbReference>
<dbReference type="AlphaFoldDB" id="A0A3B1D4A7"/>
<comment type="pathway">
    <text evidence="1">Carbohydrate metabolism; tricarboxylic acid cycle.</text>
</comment>
<dbReference type="InterPro" id="IPR016143">
    <property type="entry name" value="Citrate_synth-like_sm_a-sub"/>
</dbReference>
<name>A0A3B1D4A7_9ZZZZ</name>
<dbReference type="GO" id="GO:0005829">
    <property type="term" value="C:cytosol"/>
    <property type="evidence" value="ECO:0007669"/>
    <property type="project" value="TreeGrafter"/>
</dbReference>
<dbReference type="GO" id="GO:0006099">
    <property type="term" value="P:tricarboxylic acid cycle"/>
    <property type="evidence" value="ECO:0007669"/>
    <property type="project" value="UniProtKB-UniPathway"/>
</dbReference>
<dbReference type="InterPro" id="IPR036969">
    <property type="entry name" value="Citrate_synthase_sf"/>
</dbReference>
<accession>A0A3B1D4A7</accession>
<gene>
    <name evidence="7" type="ORF">MNBD_NITROSPIRAE01-2026</name>
</gene>
<dbReference type="Gene3D" id="1.10.230.10">
    <property type="entry name" value="Cytochrome P450-Terp, domain 2"/>
    <property type="match status" value="1"/>
</dbReference>
<organism evidence="7">
    <name type="scientific">hydrothermal vent metagenome</name>
    <dbReference type="NCBI Taxonomy" id="652676"/>
    <lineage>
        <taxon>unclassified sequences</taxon>
        <taxon>metagenomes</taxon>
        <taxon>ecological metagenomes</taxon>
    </lineage>
</organism>
<dbReference type="SUPFAM" id="SSF48256">
    <property type="entry name" value="Citrate synthase"/>
    <property type="match status" value="1"/>
</dbReference>
<evidence type="ECO:0000256" key="2">
    <source>
        <dbReference type="ARBA" id="ARBA00010566"/>
    </source>
</evidence>
<dbReference type="Gene3D" id="1.10.580.10">
    <property type="entry name" value="Citrate Synthase, domain 1"/>
    <property type="match status" value="1"/>
</dbReference>
<evidence type="ECO:0000256" key="3">
    <source>
        <dbReference type="ARBA" id="ARBA00012972"/>
    </source>
</evidence>